<feature type="domain" description="Serine aminopeptidase S33" evidence="1">
    <location>
        <begin position="11"/>
        <end position="269"/>
    </location>
</feature>
<dbReference type="Gene3D" id="3.40.50.1820">
    <property type="entry name" value="alpha/beta hydrolase"/>
    <property type="match status" value="1"/>
</dbReference>
<protein>
    <submittedName>
        <fullName evidence="2">Alpha/beta hydrolase</fullName>
    </submittedName>
</protein>
<sequence>MIEHLENSESSRAILYLHGYTDYFFQTELAEHFAKQGYRFFAIDLQGYGRSIRPNSPPNWCDSMHQYHDDIRIALAEIANRGVSELVIMAHSTGGLVASSYLAKELDMAPERQLPCPTIKGLILNSPFLELPFPPRLVKRISWPIWVAVSLLPFHALRAKKISTYAKTLHKCFAGEWGYRLDWKPAQGFPLSFHWLKQVILAQRDLKQQIIQTPTLMCHSAISTLNNDDVEATRQGDGVLDVDSMKAAAKQTFECLTTQSIQGGYHDLMLSPADIRKDYLRSVDQWLNNTAFLTNT</sequence>
<evidence type="ECO:0000313" key="2">
    <source>
        <dbReference type="EMBL" id="RDL44774.1"/>
    </source>
</evidence>
<dbReference type="PANTHER" id="PTHR42886:SF29">
    <property type="entry name" value="PUMMELIG, ISOFORM A"/>
    <property type="match status" value="1"/>
</dbReference>
<dbReference type="OrthoDB" id="9801217at2"/>
<name>A0A370UAI7_9GAMM</name>
<dbReference type="EMBL" id="QKRA01000003">
    <property type="protein sequence ID" value="RDL44774.1"/>
    <property type="molecule type" value="Genomic_DNA"/>
</dbReference>
<dbReference type="GO" id="GO:0016787">
    <property type="term" value="F:hydrolase activity"/>
    <property type="evidence" value="ECO:0007669"/>
    <property type="project" value="UniProtKB-KW"/>
</dbReference>
<evidence type="ECO:0000259" key="1">
    <source>
        <dbReference type="Pfam" id="PF12146"/>
    </source>
</evidence>
<comment type="caution">
    <text evidence="2">The sequence shown here is derived from an EMBL/GenBank/DDBJ whole genome shotgun (WGS) entry which is preliminary data.</text>
</comment>
<proteinExistence type="predicted"/>
<organism evidence="2 3">
    <name type="scientific">Marinomonas piezotolerans</name>
    <dbReference type="NCBI Taxonomy" id="2213058"/>
    <lineage>
        <taxon>Bacteria</taxon>
        <taxon>Pseudomonadati</taxon>
        <taxon>Pseudomonadota</taxon>
        <taxon>Gammaproteobacteria</taxon>
        <taxon>Oceanospirillales</taxon>
        <taxon>Oceanospirillaceae</taxon>
        <taxon>Marinomonas</taxon>
    </lineage>
</organism>
<dbReference type="Pfam" id="PF12146">
    <property type="entry name" value="Hydrolase_4"/>
    <property type="match status" value="1"/>
</dbReference>
<gene>
    <name evidence="2" type="ORF">DN730_09305</name>
</gene>
<dbReference type="InterPro" id="IPR022742">
    <property type="entry name" value="Hydrolase_4"/>
</dbReference>
<evidence type="ECO:0000313" key="3">
    <source>
        <dbReference type="Proteomes" id="UP000254326"/>
    </source>
</evidence>
<accession>A0A370UAI7</accession>
<dbReference type="PANTHER" id="PTHR42886">
    <property type="entry name" value="RE40534P-RELATED"/>
    <property type="match status" value="1"/>
</dbReference>
<keyword evidence="2" id="KW-0378">Hydrolase</keyword>
<dbReference type="AlphaFoldDB" id="A0A370UAI7"/>
<dbReference type="Proteomes" id="UP000254326">
    <property type="component" value="Unassembled WGS sequence"/>
</dbReference>
<dbReference type="SUPFAM" id="SSF53474">
    <property type="entry name" value="alpha/beta-Hydrolases"/>
    <property type="match status" value="1"/>
</dbReference>
<dbReference type="InterPro" id="IPR029058">
    <property type="entry name" value="AB_hydrolase_fold"/>
</dbReference>
<reference evidence="2 3" key="1">
    <citation type="submission" date="2018-06" db="EMBL/GenBank/DDBJ databases">
        <title>Marinomonas sp. YLB-05 draft genome sequence.</title>
        <authorList>
            <person name="Yu L."/>
            <person name="Tang X."/>
        </authorList>
    </citation>
    <scope>NUCLEOTIDE SEQUENCE [LARGE SCALE GENOMIC DNA]</scope>
    <source>
        <strain evidence="2 3">YLB-05</strain>
    </source>
</reference>
<keyword evidence="3" id="KW-1185">Reference proteome</keyword>